<accession>A0A9D3V8L1</accession>
<evidence type="ECO:0000256" key="1">
    <source>
        <dbReference type="SAM" id="MobiDB-lite"/>
    </source>
</evidence>
<name>A0A9D3V8L1_9ROSI</name>
<proteinExistence type="predicted"/>
<evidence type="ECO:0000313" key="3">
    <source>
        <dbReference type="Proteomes" id="UP000828251"/>
    </source>
</evidence>
<evidence type="ECO:0000313" key="2">
    <source>
        <dbReference type="EMBL" id="KAH1073598.1"/>
    </source>
</evidence>
<comment type="caution">
    <text evidence="2">The sequence shown here is derived from an EMBL/GenBank/DDBJ whole genome shotgun (WGS) entry which is preliminary data.</text>
</comment>
<dbReference type="AlphaFoldDB" id="A0A9D3V8L1"/>
<dbReference type="EMBL" id="JAIQCV010000008">
    <property type="protein sequence ID" value="KAH1073598.1"/>
    <property type="molecule type" value="Genomic_DNA"/>
</dbReference>
<feature type="compositionally biased region" description="Acidic residues" evidence="1">
    <location>
        <begin position="15"/>
        <end position="33"/>
    </location>
</feature>
<dbReference type="Proteomes" id="UP000828251">
    <property type="component" value="Unassembled WGS sequence"/>
</dbReference>
<organism evidence="2 3">
    <name type="scientific">Gossypium stocksii</name>
    <dbReference type="NCBI Taxonomy" id="47602"/>
    <lineage>
        <taxon>Eukaryota</taxon>
        <taxon>Viridiplantae</taxon>
        <taxon>Streptophyta</taxon>
        <taxon>Embryophyta</taxon>
        <taxon>Tracheophyta</taxon>
        <taxon>Spermatophyta</taxon>
        <taxon>Magnoliopsida</taxon>
        <taxon>eudicotyledons</taxon>
        <taxon>Gunneridae</taxon>
        <taxon>Pentapetalae</taxon>
        <taxon>rosids</taxon>
        <taxon>malvids</taxon>
        <taxon>Malvales</taxon>
        <taxon>Malvaceae</taxon>
        <taxon>Malvoideae</taxon>
        <taxon>Gossypium</taxon>
    </lineage>
</organism>
<keyword evidence="3" id="KW-1185">Reference proteome</keyword>
<feature type="region of interest" description="Disordered" evidence="1">
    <location>
        <begin position="1"/>
        <end position="33"/>
    </location>
</feature>
<sequence length="149" mass="16903">MFYRETEKDDPNWNIEEDSEKDLDSEIEDPDNDLDLEVEENPEEDLDEFLASIDPYMYELFDVISGMHLKRVISLHISSRNVIELSIEFTDADGFGPSSTTAVANTGTEAEGESPTIQFCNRFYGLHQNGYSDVLETSTRRHSLVSGIV</sequence>
<reference evidence="2 3" key="1">
    <citation type="journal article" date="2021" name="Plant Biotechnol. J.">
        <title>Multi-omics assisted identification of the key and species-specific regulatory components of drought-tolerant mechanisms in Gossypium stocksii.</title>
        <authorList>
            <person name="Yu D."/>
            <person name="Ke L."/>
            <person name="Zhang D."/>
            <person name="Wu Y."/>
            <person name="Sun Y."/>
            <person name="Mei J."/>
            <person name="Sun J."/>
            <person name="Sun Y."/>
        </authorList>
    </citation>
    <scope>NUCLEOTIDE SEQUENCE [LARGE SCALE GENOMIC DNA]</scope>
    <source>
        <strain evidence="3">cv. E1</strain>
        <tissue evidence="2">Leaf</tissue>
    </source>
</reference>
<feature type="compositionally biased region" description="Basic and acidic residues" evidence="1">
    <location>
        <begin position="1"/>
        <end position="11"/>
    </location>
</feature>
<protein>
    <submittedName>
        <fullName evidence="2">Uncharacterized protein</fullName>
    </submittedName>
</protein>
<gene>
    <name evidence="2" type="ORF">J1N35_025926</name>
</gene>